<sequence length="195" mass="20974">MLRDPARSHPPALAGGRVHEAEGPARRGFALVQAARHRGQVIWVLPAHVAQLPMLRGLPEGLGERLHLLRPAGEADLLWAVEECLRSPGVGLVIAEPEKPLSLLAGRRLQLAAEAGATTGLMLVREGQGSNAAETRWHCAPLPSEEGDSTPQHWELKKNKKGTTGFWTVHRNGATAAFNLVSASRERDGAAETPR</sequence>
<dbReference type="Gene3D" id="3.40.50.300">
    <property type="entry name" value="P-loop containing nucleotide triphosphate hydrolases"/>
    <property type="match status" value="1"/>
</dbReference>
<dbReference type="SUPFAM" id="SSF52540">
    <property type="entry name" value="P-loop containing nucleoside triphosphate hydrolases"/>
    <property type="match status" value="1"/>
</dbReference>
<dbReference type="Proteomes" id="UP000187266">
    <property type="component" value="Chromosome"/>
</dbReference>
<dbReference type="RefSeq" id="WP_076979078.1">
    <property type="nucleotide sequence ID" value="NZ_CP019124.1"/>
</dbReference>
<dbReference type="InterPro" id="IPR027417">
    <property type="entry name" value="P-loop_NTPase"/>
</dbReference>
<protein>
    <submittedName>
        <fullName evidence="1">Uncharacterized protein</fullName>
    </submittedName>
</protein>
<evidence type="ECO:0000313" key="1">
    <source>
        <dbReference type="EMBL" id="APX89055.1"/>
    </source>
</evidence>
<evidence type="ECO:0000313" key="2">
    <source>
        <dbReference type="Proteomes" id="UP000187266"/>
    </source>
</evidence>
<dbReference type="OrthoDB" id="7630980at2"/>
<reference evidence="1 2" key="1">
    <citation type="submission" date="2017-01" db="EMBL/GenBank/DDBJ databases">
        <title>Genomic analysis of Xuhuaishuia manganoxidans DY6-4.</title>
        <authorList>
            <person name="Wang X."/>
        </authorList>
    </citation>
    <scope>NUCLEOTIDE SEQUENCE [LARGE SCALE GENOMIC DNA]</scope>
    <source>
        <strain evidence="1 2">DY6-4</strain>
    </source>
</reference>
<accession>A0A2M9DF10</accession>
<name>A0A1U7DGJ2_9RHOB</name>
<gene>
    <name evidence="1" type="ORF">BV394_04375</name>
</gene>
<proteinExistence type="predicted"/>
<dbReference type="EMBL" id="CP019124">
    <property type="protein sequence ID" value="APX89055.1"/>
    <property type="molecule type" value="Genomic_DNA"/>
</dbReference>
<dbReference type="AlphaFoldDB" id="A0A1U7DGJ2"/>
<dbReference type="STRING" id="1267768.BV394_04375"/>
<organism evidence="1 2">
    <name type="scientific">Brevirhabdus pacifica</name>
    <dbReference type="NCBI Taxonomy" id="1267768"/>
    <lineage>
        <taxon>Bacteria</taxon>
        <taxon>Pseudomonadati</taxon>
        <taxon>Pseudomonadota</taxon>
        <taxon>Alphaproteobacteria</taxon>
        <taxon>Rhodobacterales</taxon>
        <taxon>Paracoccaceae</taxon>
        <taxon>Brevirhabdus</taxon>
    </lineage>
</organism>
<accession>A0A1U7DGJ2</accession>
<keyword evidence="2" id="KW-1185">Reference proteome</keyword>